<evidence type="ECO:0000313" key="3">
    <source>
        <dbReference type="Proteomes" id="UP001148786"/>
    </source>
</evidence>
<evidence type="ECO:0000313" key="2">
    <source>
        <dbReference type="EMBL" id="KAJ3485343.1"/>
    </source>
</evidence>
<dbReference type="AlphaFoldDB" id="A0A9W8MQR4"/>
<accession>A0A9W8MQR4</accession>
<gene>
    <name evidence="2" type="ORF">NLJ89_g11905</name>
</gene>
<dbReference type="Proteomes" id="UP001148786">
    <property type="component" value="Unassembled WGS sequence"/>
</dbReference>
<protein>
    <submittedName>
        <fullName evidence="2">Uncharacterized protein</fullName>
    </submittedName>
</protein>
<keyword evidence="3" id="KW-1185">Reference proteome</keyword>
<feature type="compositionally biased region" description="Basic and acidic residues" evidence="1">
    <location>
        <begin position="187"/>
        <end position="201"/>
    </location>
</feature>
<feature type="compositionally biased region" description="Basic and acidic residues" evidence="1">
    <location>
        <begin position="148"/>
        <end position="158"/>
    </location>
</feature>
<proteinExistence type="predicted"/>
<reference evidence="2" key="1">
    <citation type="submission" date="2022-07" db="EMBL/GenBank/DDBJ databases">
        <title>Genome Sequence of Agrocybe chaxingu.</title>
        <authorList>
            <person name="Buettner E."/>
        </authorList>
    </citation>
    <scope>NUCLEOTIDE SEQUENCE</scope>
    <source>
        <strain evidence="2">MP-N11</strain>
    </source>
</reference>
<dbReference type="OrthoDB" id="3048720at2759"/>
<sequence>MLQSLNMHVGVEAFFCVVRNTPDYHMDPIWFFTSKAMKNYMPIAVPIWTAWDFSHVGTKLEAFAIAGCDTINLNRTSKQKANDMKCQIRDKINQMLMDITDNKQAMMQYVNYKELVIQRYGVELRLLDAINGKECKFVKLTPLQLKERRAEQQKKIDEGVISVKTRKPRKDKGTKHKQTGEQASDPESDKENTERREEPQGKKRQKKGPTSKETVGTLVENGGNNSG</sequence>
<evidence type="ECO:0000256" key="1">
    <source>
        <dbReference type="SAM" id="MobiDB-lite"/>
    </source>
</evidence>
<comment type="caution">
    <text evidence="2">The sequence shown here is derived from an EMBL/GenBank/DDBJ whole genome shotgun (WGS) entry which is preliminary data.</text>
</comment>
<feature type="region of interest" description="Disordered" evidence="1">
    <location>
        <begin position="148"/>
        <end position="227"/>
    </location>
</feature>
<dbReference type="EMBL" id="JANKHO010003206">
    <property type="protein sequence ID" value="KAJ3485343.1"/>
    <property type="molecule type" value="Genomic_DNA"/>
</dbReference>
<name>A0A9W8MQR4_9AGAR</name>
<organism evidence="2 3">
    <name type="scientific">Agrocybe chaxingu</name>
    <dbReference type="NCBI Taxonomy" id="84603"/>
    <lineage>
        <taxon>Eukaryota</taxon>
        <taxon>Fungi</taxon>
        <taxon>Dikarya</taxon>
        <taxon>Basidiomycota</taxon>
        <taxon>Agaricomycotina</taxon>
        <taxon>Agaricomycetes</taxon>
        <taxon>Agaricomycetidae</taxon>
        <taxon>Agaricales</taxon>
        <taxon>Agaricineae</taxon>
        <taxon>Strophariaceae</taxon>
        <taxon>Agrocybe</taxon>
    </lineage>
</organism>
<feature type="compositionally biased region" description="Basic residues" evidence="1">
    <location>
        <begin position="164"/>
        <end position="177"/>
    </location>
</feature>